<dbReference type="Pfam" id="PF02138">
    <property type="entry name" value="Beach"/>
    <property type="match status" value="1"/>
</dbReference>
<evidence type="ECO:0000259" key="1">
    <source>
        <dbReference type="PROSITE" id="PS50197"/>
    </source>
</evidence>
<accession>A0A7T8GVY5</accession>
<sequence>ELIPEFYNTSEGCGDFLLNSRNVDFGTRYTGKRVGHVELPPWASSPKDFIHKLREALESDHVSAHLHHWIDLIFGYKQRGEEAIKANNIFYHLCYEGFVELESIRDLEERHSLEIQIGEFGQKLASKYPTLAPLLSNGGRRQIIESQHSQPPKTWKDMSNIMTRVCDYQAGGSTPPDMINPPHYKRFRAAIE</sequence>
<gene>
    <name evidence="2" type="ORF">FKW44_019156</name>
</gene>
<keyword evidence="3" id="KW-1185">Reference proteome</keyword>
<dbReference type="PROSITE" id="PS50197">
    <property type="entry name" value="BEACH"/>
    <property type="match status" value="1"/>
</dbReference>
<dbReference type="PANTHER" id="PTHR13743:SF123">
    <property type="entry name" value="PROTEIN FAN"/>
    <property type="match status" value="1"/>
</dbReference>
<dbReference type="InterPro" id="IPR036372">
    <property type="entry name" value="BEACH_dom_sf"/>
</dbReference>
<feature type="non-terminal residue" evidence="2">
    <location>
        <position position="1"/>
    </location>
</feature>
<dbReference type="PANTHER" id="PTHR13743">
    <property type="entry name" value="BEIGE/BEACH-RELATED"/>
    <property type="match status" value="1"/>
</dbReference>
<dbReference type="Gene3D" id="1.10.1540.10">
    <property type="entry name" value="BEACH domain"/>
    <property type="match status" value="1"/>
</dbReference>
<dbReference type="SUPFAM" id="SSF81837">
    <property type="entry name" value="BEACH domain"/>
    <property type="match status" value="1"/>
</dbReference>
<name>A0A7T8GVY5_CALRO</name>
<evidence type="ECO:0000313" key="3">
    <source>
        <dbReference type="Proteomes" id="UP000595437"/>
    </source>
</evidence>
<evidence type="ECO:0000313" key="2">
    <source>
        <dbReference type="EMBL" id="QQP38551.1"/>
    </source>
</evidence>
<dbReference type="EMBL" id="CP045902">
    <property type="protein sequence ID" value="QQP38551.1"/>
    <property type="molecule type" value="Genomic_DNA"/>
</dbReference>
<proteinExistence type="predicted"/>
<dbReference type="InterPro" id="IPR000409">
    <property type="entry name" value="BEACH_dom"/>
</dbReference>
<reference evidence="3" key="1">
    <citation type="submission" date="2021-01" db="EMBL/GenBank/DDBJ databases">
        <title>Caligus Genome Assembly.</title>
        <authorList>
            <person name="Gallardo-Escarate C."/>
        </authorList>
    </citation>
    <scope>NUCLEOTIDE SEQUENCE [LARGE SCALE GENOMIC DNA]</scope>
</reference>
<dbReference type="SMART" id="SM01026">
    <property type="entry name" value="Beach"/>
    <property type="match status" value="1"/>
</dbReference>
<dbReference type="OrthoDB" id="26681at2759"/>
<dbReference type="InterPro" id="IPR050865">
    <property type="entry name" value="BEACH_Domain"/>
</dbReference>
<protein>
    <recommendedName>
        <fullName evidence="1">BEACH domain-containing protein</fullName>
    </recommendedName>
</protein>
<feature type="domain" description="BEACH" evidence="1">
    <location>
        <begin position="1"/>
        <end position="140"/>
    </location>
</feature>
<organism evidence="2 3">
    <name type="scientific">Caligus rogercresseyi</name>
    <name type="common">Sea louse</name>
    <dbReference type="NCBI Taxonomy" id="217165"/>
    <lineage>
        <taxon>Eukaryota</taxon>
        <taxon>Metazoa</taxon>
        <taxon>Ecdysozoa</taxon>
        <taxon>Arthropoda</taxon>
        <taxon>Crustacea</taxon>
        <taxon>Multicrustacea</taxon>
        <taxon>Hexanauplia</taxon>
        <taxon>Copepoda</taxon>
        <taxon>Siphonostomatoida</taxon>
        <taxon>Caligidae</taxon>
        <taxon>Caligus</taxon>
    </lineage>
</organism>
<dbReference type="AlphaFoldDB" id="A0A7T8GVY5"/>
<dbReference type="Proteomes" id="UP000595437">
    <property type="component" value="Chromosome 13"/>
</dbReference>